<name>W0DMQ2_9GAMM</name>
<dbReference type="SUPFAM" id="SSF50494">
    <property type="entry name" value="Trypsin-like serine proteases"/>
    <property type="match status" value="1"/>
</dbReference>
<gene>
    <name evidence="4" type="ORF">THITH_17045</name>
</gene>
<dbReference type="InterPro" id="IPR001940">
    <property type="entry name" value="Peptidase_S1C"/>
</dbReference>
<evidence type="ECO:0000313" key="5">
    <source>
        <dbReference type="Proteomes" id="UP000005289"/>
    </source>
</evidence>
<dbReference type="InterPro" id="IPR051201">
    <property type="entry name" value="Chloro_Bact_Ser_Proteases"/>
</dbReference>
<dbReference type="HOGENOM" id="CLU_020120_1_2_6"/>
<evidence type="ECO:0000256" key="1">
    <source>
        <dbReference type="ARBA" id="ARBA00022670"/>
    </source>
</evidence>
<organism evidence="4 5">
    <name type="scientific">Thioalkalivibrio paradoxus ARh 1</name>
    <dbReference type="NCBI Taxonomy" id="713585"/>
    <lineage>
        <taxon>Bacteria</taxon>
        <taxon>Pseudomonadati</taxon>
        <taxon>Pseudomonadota</taxon>
        <taxon>Gammaproteobacteria</taxon>
        <taxon>Chromatiales</taxon>
        <taxon>Ectothiorhodospiraceae</taxon>
        <taxon>Thioalkalivibrio</taxon>
    </lineage>
</organism>
<dbReference type="SUPFAM" id="SSF50156">
    <property type="entry name" value="PDZ domain-like"/>
    <property type="match status" value="1"/>
</dbReference>
<dbReference type="KEGG" id="tti:THITH_17045"/>
<dbReference type="PANTHER" id="PTHR43343:SF3">
    <property type="entry name" value="PROTEASE DO-LIKE 8, CHLOROPLASTIC"/>
    <property type="match status" value="1"/>
</dbReference>
<protein>
    <submittedName>
        <fullName evidence="4">Serine protease</fullName>
    </submittedName>
</protein>
<reference evidence="4 5" key="1">
    <citation type="submission" date="2013-12" db="EMBL/GenBank/DDBJ databases">
        <authorList>
            <consortium name="DOE Joint Genome Institute"/>
            <person name="Muyzer G."/>
            <person name="Huntemann M."/>
            <person name="Han J."/>
            <person name="Chen A."/>
            <person name="Kyrpides N."/>
            <person name="Mavromatis K."/>
            <person name="Markowitz V."/>
            <person name="Palaniappan K."/>
            <person name="Ivanova N."/>
            <person name="Schaumberg A."/>
            <person name="Pati A."/>
            <person name="Liolios K."/>
            <person name="Nordberg H.P."/>
            <person name="Cantor M.N."/>
            <person name="Hua S.X."/>
            <person name="Woyke T."/>
        </authorList>
    </citation>
    <scope>NUCLEOTIDE SEQUENCE [LARGE SCALE GENOMIC DNA]</scope>
    <source>
        <strain evidence="4 5">ARh 1</strain>
    </source>
</reference>
<keyword evidence="2" id="KW-0378">Hydrolase</keyword>
<dbReference type="InterPro" id="IPR009003">
    <property type="entry name" value="Peptidase_S1_PA"/>
</dbReference>
<proteinExistence type="predicted"/>
<sequence length="420" mass="43747">MPGKRYSEMTNAIQGRIARGQRWRRGATAWLLALLLLAGAIGSNLGCAPRTEFRSERLAYEQNTIEIVQRVAPSVVSVRVSAPGTPAEGESDGQRVAGGSGFVVDGAGRIITNFHVVAMAIGEGPDDTVELAPGARLSVSYLGSPETEHPVRILGANPDVDLALLELIEPDRAPFVPPIPLADSDRVQVGQKAVAIGNPFGLHSSVTAGIVSAVERTQPGLVGIEIPYIQTDAAINPGNSGGPLLNSAAQVVGVNNTILAPAGAFAGIGLAVPSNLLREAMAELLAGGLSGLAAAAAQLPDRPRIGLQIALRVADYPRALRERLELPPQGVVVTGVARNGPGDRAGIRGPEGVVVVDGQPFPYGMDVITAIDGEPVARAIDVQRVVLQRDAGDIVTVTIWRDGEAMDLEVALEVVPREDE</sequence>
<feature type="domain" description="PDZ" evidence="3">
    <location>
        <begin position="303"/>
        <end position="403"/>
    </location>
</feature>
<evidence type="ECO:0000256" key="2">
    <source>
        <dbReference type="ARBA" id="ARBA00022801"/>
    </source>
</evidence>
<dbReference type="AlphaFoldDB" id="W0DMQ2"/>
<dbReference type="GO" id="GO:0006508">
    <property type="term" value="P:proteolysis"/>
    <property type="evidence" value="ECO:0007669"/>
    <property type="project" value="UniProtKB-KW"/>
</dbReference>
<evidence type="ECO:0000259" key="3">
    <source>
        <dbReference type="SMART" id="SM00228"/>
    </source>
</evidence>
<dbReference type="SMART" id="SM00228">
    <property type="entry name" value="PDZ"/>
    <property type="match status" value="1"/>
</dbReference>
<dbReference type="InterPro" id="IPR036034">
    <property type="entry name" value="PDZ_sf"/>
</dbReference>
<dbReference type="GO" id="GO:0004252">
    <property type="term" value="F:serine-type endopeptidase activity"/>
    <property type="evidence" value="ECO:0007669"/>
    <property type="project" value="InterPro"/>
</dbReference>
<dbReference type="PRINTS" id="PR00834">
    <property type="entry name" value="PROTEASES2C"/>
</dbReference>
<keyword evidence="5" id="KW-1185">Reference proteome</keyword>
<dbReference type="PANTHER" id="PTHR43343">
    <property type="entry name" value="PEPTIDASE S12"/>
    <property type="match status" value="1"/>
</dbReference>
<dbReference type="Gene3D" id="2.30.42.10">
    <property type="match status" value="1"/>
</dbReference>
<dbReference type="EMBL" id="CP007029">
    <property type="protein sequence ID" value="AHE99716.1"/>
    <property type="molecule type" value="Genomic_DNA"/>
</dbReference>
<dbReference type="Gene3D" id="2.40.10.120">
    <property type="match status" value="1"/>
</dbReference>
<dbReference type="STRING" id="713585.THITH_17045"/>
<evidence type="ECO:0000313" key="4">
    <source>
        <dbReference type="EMBL" id="AHE99716.1"/>
    </source>
</evidence>
<dbReference type="Pfam" id="PF13365">
    <property type="entry name" value="Trypsin_2"/>
    <property type="match status" value="1"/>
</dbReference>
<accession>W0DMQ2</accession>
<keyword evidence="1 4" id="KW-0645">Protease</keyword>
<dbReference type="Pfam" id="PF13180">
    <property type="entry name" value="PDZ_2"/>
    <property type="match status" value="1"/>
</dbReference>
<dbReference type="Proteomes" id="UP000005289">
    <property type="component" value="Chromosome"/>
</dbReference>
<dbReference type="InterPro" id="IPR001478">
    <property type="entry name" value="PDZ"/>
</dbReference>